<dbReference type="PROSITE" id="PS00107">
    <property type="entry name" value="PROTEIN_KINASE_ATP"/>
    <property type="match status" value="1"/>
</dbReference>
<dbReference type="InterPro" id="IPR011009">
    <property type="entry name" value="Kinase-like_dom_sf"/>
</dbReference>
<sequence length="1023" mass="113661">MSFTFERPLIPKDEEQMEKQFKNSTNSPTSPRTDVSMMSLPDALQASKEYGSARHVYGSNTLRPPVEKALTDTRNFISMHENSPGRLPENRGTRSDYTIGSIDLNGSDEDDKNEDEAETITLDSDEDTSRTAPMTPNELPVNEAMKRRQEEWAERGAAKIVREVTNPETGQTTKHVIKKGIKDFRFGDVLGDGSYSTVMLARSNDSGKKYAVKVLNKEYLIRQKKVKYVNIEKNTLQRLNNSRGVIKLYFTFQDEASLYFLLEYAPNGDFLSVMKKFGSLSEECACYYSAQILDAIDFIHKMGVIHRDIKPENILLDKDMKIKLTDFGTAKLLDKSEKSGKYDLLERSKSFVGTAEYVSPELLNDNYVDYKCDIWAFGCILFQMISGKPPFKATNEYLTFQKVMKVQYAFTAGFPLIIRDLVKQILVKVPDLRPDESQIKKHIFFKDVNFEDGSVWDKNPPEIAPYKITAKAMQPVPGLKESKSRTVISLPKRQVKSASPSQSSSPSTTAASEMKQQELKKPPVDPRTTQILENAKKSINNRKQNAKRTTSAASAAAAALSKKTPISVSAPASSGNLSSSNGSSPTANPPPKPIHAPPPIKSHDNPPIIPTSSSSNVYANQVPPMGKVDILWSYYLKNIDERVIKMGEVNMCVTKMPLLEKKLNRVNSSLADPHQSNQRTTFLSQVARSGGSVTGFRTDLSAQGLSEQDYYFEWSISEDLILDTFKKAGSEQAESHLVSNKFKKLFQGKVEEPEKTHELLPANEFLKKIVVVTTFGRCLVFLKRTKVQPETNLFFDLQYDINVSQAGTRLKEVVNDSKQPHTNDPNDYFVIQTPFKSFVMKCDSHNSGSWLTALGKSIKMNHDRLLSKQEIHETANKAAKLASPKLMAEKSFTDSSQASSTASLRVQSSPKSSPKVSLTANSGTAQASGKPERLFDSFVSSKGKQTKRPAKPVPLSGKLINGLPSVSAMYSTGDDYFSSNDLGSRNGFSPRLQAGTGSGSSARKSLSGKSSRMLARSERTLRK</sequence>
<evidence type="ECO:0000313" key="13">
    <source>
        <dbReference type="EMBL" id="SCW01560.1"/>
    </source>
</evidence>
<dbReference type="InterPro" id="IPR050236">
    <property type="entry name" value="Ser_Thr_kinase_AGC"/>
</dbReference>
<dbReference type="EMBL" id="LT598488">
    <property type="protein sequence ID" value="SCW01560.1"/>
    <property type="molecule type" value="Genomic_DNA"/>
</dbReference>
<dbReference type="InterPro" id="IPR017441">
    <property type="entry name" value="Protein_kinase_ATP_BS"/>
</dbReference>
<feature type="compositionally biased region" description="Low complexity" evidence="11">
    <location>
        <begin position="497"/>
        <end position="512"/>
    </location>
</feature>
<reference evidence="14" key="1">
    <citation type="submission" date="2016-03" db="EMBL/GenBank/DDBJ databases">
        <authorList>
            <person name="Devillers H."/>
        </authorList>
    </citation>
    <scope>NUCLEOTIDE SEQUENCE [LARGE SCALE GENOMIC DNA]</scope>
</reference>
<dbReference type="OrthoDB" id="347657at2759"/>
<comment type="catalytic activity">
    <reaction evidence="8">
        <text>L-threonyl-[protein] + ATP = O-phospho-L-threonyl-[protein] + ADP + H(+)</text>
        <dbReference type="Rhea" id="RHEA:46608"/>
        <dbReference type="Rhea" id="RHEA-COMP:11060"/>
        <dbReference type="Rhea" id="RHEA-COMP:11605"/>
        <dbReference type="ChEBI" id="CHEBI:15378"/>
        <dbReference type="ChEBI" id="CHEBI:30013"/>
        <dbReference type="ChEBI" id="CHEBI:30616"/>
        <dbReference type="ChEBI" id="CHEBI:61977"/>
        <dbReference type="ChEBI" id="CHEBI:456216"/>
        <dbReference type="EC" id="2.7.11.1"/>
    </reaction>
</comment>
<name>A0A1G4MCR2_LACFM</name>
<dbReference type="GO" id="GO:0010606">
    <property type="term" value="P:positive regulation of cytoplasmic mRNA processing body assembly"/>
    <property type="evidence" value="ECO:0007669"/>
    <property type="project" value="UniProtKB-ARBA"/>
</dbReference>
<dbReference type="PANTHER" id="PTHR24356">
    <property type="entry name" value="SERINE/THREONINE-PROTEIN KINASE"/>
    <property type="match status" value="1"/>
</dbReference>
<dbReference type="FunFam" id="3.30.200.20:FF:000191">
    <property type="entry name" value="3-phosphoinositide-dependent protein kinase 2-like"/>
    <property type="match status" value="1"/>
</dbReference>
<comment type="catalytic activity">
    <reaction evidence="9">
        <text>L-seryl-[protein] + ATP = O-phospho-L-seryl-[protein] + ADP + H(+)</text>
        <dbReference type="Rhea" id="RHEA:17989"/>
        <dbReference type="Rhea" id="RHEA-COMP:9863"/>
        <dbReference type="Rhea" id="RHEA-COMP:11604"/>
        <dbReference type="ChEBI" id="CHEBI:15378"/>
        <dbReference type="ChEBI" id="CHEBI:29999"/>
        <dbReference type="ChEBI" id="CHEBI:30616"/>
        <dbReference type="ChEBI" id="CHEBI:83421"/>
        <dbReference type="ChEBI" id="CHEBI:456216"/>
        <dbReference type="EC" id="2.7.11.1"/>
    </reaction>
</comment>
<dbReference type="Proteomes" id="UP000190831">
    <property type="component" value="Chromosome E"/>
</dbReference>
<dbReference type="AlphaFoldDB" id="A0A1G4MCR2"/>
<dbReference type="Gene3D" id="1.10.510.10">
    <property type="entry name" value="Transferase(Phosphotransferase) domain 1"/>
    <property type="match status" value="1"/>
</dbReference>
<feature type="region of interest" description="Disordered" evidence="11">
    <location>
        <begin position="474"/>
        <end position="529"/>
    </location>
</feature>
<dbReference type="InterPro" id="IPR008271">
    <property type="entry name" value="Ser/Thr_kinase_AS"/>
</dbReference>
<feature type="compositionally biased region" description="Basic and acidic residues" evidence="11">
    <location>
        <begin position="9"/>
        <end position="21"/>
    </location>
</feature>
<evidence type="ECO:0000256" key="9">
    <source>
        <dbReference type="ARBA" id="ARBA00048679"/>
    </source>
</evidence>
<dbReference type="InterPro" id="IPR039046">
    <property type="entry name" value="PDPK1"/>
</dbReference>
<gene>
    <name evidence="13" type="ORF">LAFE_0E02366G</name>
</gene>
<feature type="region of interest" description="Disordered" evidence="11">
    <location>
        <begin position="979"/>
        <end position="1023"/>
    </location>
</feature>
<evidence type="ECO:0000256" key="4">
    <source>
        <dbReference type="ARBA" id="ARBA00022679"/>
    </source>
</evidence>
<feature type="region of interest" description="Disordered" evidence="11">
    <location>
        <begin position="890"/>
        <end position="933"/>
    </location>
</feature>
<keyword evidence="14" id="KW-1185">Reference proteome</keyword>
<evidence type="ECO:0000256" key="8">
    <source>
        <dbReference type="ARBA" id="ARBA00047899"/>
    </source>
</evidence>
<evidence type="ECO:0000256" key="5">
    <source>
        <dbReference type="ARBA" id="ARBA00022741"/>
    </source>
</evidence>
<dbReference type="SUPFAM" id="SSF56112">
    <property type="entry name" value="Protein kinase-like (PK-like)"/>
    <property type="match status" value="1"/>
</dbReference>
<organism evidence="13 14">
    <name type="scientific">Lachancea fermentati</name>
    <name type="common">Zygosaccharomyces fermentati</name>
    <dbReference type="NCBI Taxonomy" id="4955"/>
    <lineage>
        <taxon>Eukaryota</taxon>
        <taxon>Fungi</taxon>
        <taxon>Dikarya</taxon>
        <taxon>Ascomycota</taxon>
        <taxon>Saccharomycotina</taxon>
        <taxon>Saccharomycetes</taxon>
        <taxon>Saccharomycetales</taxon>
        <taxon>Saccharomycetaceae</taxon>
        <taxon>Lachancea</taxon>
    </lineage>
</organism>
<accession>A0A1G4MCR2</accession>
<feature type="domain" description="Protein kinase" evidence="12">
    <location>
        <begin position="184"/>
        <end position="445"/>
    </location>
</feature>
<keyword evidence="6" id="KW-0418">Kinase</keyword>
<dbReference type="GO" id="GO:0004674">
    <property type="term" value="F:protein serine/threonine kinase activity"/>
    <property type="evidence" value="ECO:0007669"/>
    <property type="project" value="UniProtKB-KW"/>
</dbReference>
<proteinExistence type="inferred from homology"/>
<dbReference type="GO" id="GO:0032511">
    <property type="term" value="P:late endosome to vacuole transport via multivesicular body sorting pathway"/>
    <property type="evidence" value="ECO:0007669"/>
    <property type="project" value="UniProtKB-ARBA"/>
</dbReference>
<dbReference type="GO" id="GO:0000196">
    <property type="term" value="P:cell integrity MAPK cascade"/>
    <property type="evidence" value="ECO:0007669"/>
    <property type="project" value="UniProtKB-ARBA"/>
</dbReference>
<feature type="region of interest" description="Disordered" evidence="11">
    <location>
        <begin position="1"/>
        <end position="36"/>
    </location>
</feature>
<evidence type="ECO:0000256" key="2">
    <source>
        <dbReference type="ARBA" id="ARBA00012513"/>
    </source>
</evidence>
<dbReference type="CDD" id="cd05581">
    <property type="entry name" value="STKc_PDK1"/>
    <property type="match status" value="1"/>
</dbReference>
<feature type="compositionally biased region" description="Low complexity" evidence="11">
    <location>
        <begin position="561"/>
        <end position="586"/>
    </location>
</feature>
<feature type="compositionally biased region" description="Acidic residues" evidence="11">
    <location>
        <begin position="106"/>
        <end position="126"/>
    </location>
</feature>
<dbReference type="OMA" id="VMKVQYA"/>
<dbReference type="GO" id="GO:0060211">
    <property type="term" value="P:regulation of nuclear-transcribed mRNA poly(A) tail shortening"/>
    <property type="evidence" value="ECO:0007669"/>
    <property type="project" value="UniProtKB-ARBA"/>
</dbReference>
<feature type="compositionally biased region" description="Low complexity" evidence="11">
    <location>
        <begin position="906"/>
        <end position="917"/>
    </location>
</feature>
<evidence type="ECO:0000256" key="11">
    <source>
        <dbReference type="SAM" id="MobiDB-lite"/>
    </source>
</evidence>
<dbReference type="Pfam" id="PF00069">
    <property type="entry name" value="Pkinase"/>
    <property type="match status" value="1"/>
</dbReference>
<dbReference type="PANTHER" id="PTHR24356:SF163">
    <property type="entry name" value="3-PHOSPHOINOSITIDE-DEPENDENT PROTEIN KINASE 1-RELATED"/>
    <property type="match status" value="1"/>
</dbReference>
<feature type="compositionally biased region" description="Pro residues" evidence="11">
    <location>
        <begin position="587"/>
        <end position="600"/>
    </location>
</feature>
<keyword evidence="4" id="KW-0808">Transferase</keyword>
<dbReference type="PROSITE" id="PS00108">
    <property type="entry name" value="PROTEIN_KINASE_ST"/>
    <property type="match status" value="1"/>
</dbReference>
<feature type="compositionally biased region" description="Polar residues" evidence="11">
    <location>
        <begin position="918"/>
        <end position="927"/>
    </location>
</feature>
<evidence type="ECO:0000256" key="10">
    <source>
        <dbReference type="PROSITE-ProRule" id="PRU10141"/>
    </source>
</evidence>
<feature type="region of interest" description="Disordered" evidence="11">
    <location>
        <begin position="78"/>
        <end position="137"/>
    </location>
</feature>
<feature type="compositionally biased region" description="Polar residues" evidence="11">
    <location>
        <begin position="893"/>
        <end position="905"/>
    </location>
</feature>
<comment type="similarity">
    <text evidence="1">Belongs to the protein kinase superfamily. AGC Ser/Thr protein kinase family. PDPK1 subfamily.</text>
</comment>
<keyword evidence="7 10" id="KW-0067">ATP-binding</keyword>
<feature type="compositionally biased region" description="Low complexity" evidence="11">
    <location>
        <begin position="999"/>
        <end position="1012"/>
    </location>
</feature>
<dbReference type="InterPro" id="IPR000719">
    <property type="entry name" value="Prot_kinase_dom"/>
</dbReference>
<dbReference type="PROSITE" id="PS50011">
    <property type="entry name" value="PROTEIN_KINASE_DOM"/>
    <property type="match status" value="1"/>
</dbReference>
<dbReference type="FunFam" id="1.10.510.10:FF:000534">
    <property type="entry name" value="Serine/threonine-protein kinase PKH2"/>
    <property type="match status" value="1"/>
</dbReference>
<evidence type="ECO:0000256" key="7">
    <source>
        <dbReference type="ARBA" id="ARBA00022840"/>
    </source>
</evidence>
<dbReference type="GO" id="GO:0005938">
    <property type="term" value="C:cell cortex"/>
    <property type="evidence" value="ECO:0007669"/>
    <property type="project" value="UniProtKB-ARBA"/>
</dbReference>
<evidence type="ECO:0000256" key="6">
    <source>
        <dbReference type="ARBA" id="ARBA00022777"/>
    </source>
</evidence>
<feature type="compositionally biased region" description="Basic and acidic residues" evidence="11">
    <location>
        <begin position="515"/>
        <end position="524"/>
    </location>
</feature>
<dbReference type="EC" id="2.7.11.1" evidence="2"/>
<feature type="binding site" evidence="10">
    <location>
        <position position="213"/>
    </location>
    <ligand>
        <name>ATP</name>
        <dbReference type="ChEBI" id="CHEBI:30616"/>
    </ligand>
</feature>
<feature type="region of interest" description="Disordered" evidence="11">
    <location>
        <begin position="561"/>
        <end position="620"/>
    </location>
</feature>
<evidence type="ECO:0000313" key="14">
    <source>
        <dbReference type="Proteomes" id="UP000190831"/>
    </source>
</evidence>
<evidence type="ECO:0000256" key="3">
    <source>
        <dbReference type="ARBA" id="ARBA00022527"/>
    </source>
</evidence>
<keyword evidence="5 10" id="KW-0547">Nucleotide-binding</keyword>
<dbReference type="GO" id="GO:0005524">
    <property type="term" value="F:ATP binding"/>
    <property type="evidence" value="ECO:0007669"/>
    <property type="project" value="UniProtKB-UniRule"/>
</dbReference>
<dbReference type="STRING" id="4955.A0A1G4MCR2"/>
<evidence type="ECO:0000259" key="12">
    <source>
        <dbReference type="PROSITE" id="PS50011"/>
    </source>
</evidence>
<dbReference type="Gene3D" id="3.30.200.20">
    <property type="entry name" value="Phosphorylase Kinase, domain 1"/>
    <property type="match status" value="1"/>
</dbReference>
<feature type="compositionally biased region" description="Polar residues" evidence="11">
    <location>
        <begin position="22"/>
        <end position="33"/>
    </location>
</feature>
<protein>
    <recommendedName>
        <fullName evidence="2">non-specific serine/threonine protein kinase</fullName>
        <ecNumber evidence="2">2.7.11.1</ecNumber>
    </recommendedName>
</protein>
<feature type="region of interest" description="Disordered" evidence="11">
    <location>
        <begin position="940"/>
        <end position="959"/>
    </location>
</feature>
<keyword evidence="3" id="KW-0723">Serine/threonine-protein kinase</keyword>
<dbReference type="SMART" id="SM00220">
    <property type="entry name" value="S_TKc"/>
    <property type="match status" value="1"/>
</dbReference>
<evidence type="ECO:0000256" key="1">
    <source>
        <dbReference type="ARBA" id="ARBA00010006"/>
    </source>
</evidence>